<dbReference type="AlphaFoldDB" id="K2MQK7"/>
<feature type="region of interest" description="Disordered" evidence="1">
    <location>
        <begin position="29"/>
        <end position="216"/>
    </location>
</feature>
<feature type="non-terminal residue" evidence="3">
    <location>
        <position position="216"/>
    </location>
</feature>
<evidence type="ECO:0000256" key="1">
    <source>
        <dbReference type="SAM" id="MobiDB-lite"/>
    </source>
</evidence>
<feature type="compositionally biased region" description="Low complexity" evidence="1">
    <location>
        <begin position="191"/>
        <end position="216"/>
    </location>
</feature>
<name>K2MQK7_TRYCR</name>
<feature type="compositionally biased region" description="Polar residues" evidence="1">
    <location>
        <begin position="52"/>
        <end position="69"/>
    </location>
</feature>
<gene>
    <name evidence="3" type="ORF">MOQ_008332</name>
</gene>
<feature type="compositionally biased region" description="Basic and acidic residues" evidence="1">
    <location>
        <begin position="119"/>
        <end position="129"/>
    </location>
</feature>
<sequence length="216" mass="21294">MMTTCRLLCALLVLALCCCSSVCSTTGDEDRIVHGSDTSPGEPKGAVIPDTANISTSSSLRGQINSLAVSNGKAGASPGEGPGPDPPEHLGEGPITKQGEDGAGGSGGSGSSSGPAKSSAKEGKGEDGVLKGIVGEADPQGILVTAPATTEHPNTGSQAPIKNENPVDTSTQEAQSGSSAATGRTYTNIDNSTETSTTATTNTTTTTTTTTTTAPE</sequence>
<evidence type="ECO:0000256" key="2">
    <source>
        <dbReference type="SAM" id="SignalP"/>
    </source>
</evidence>
<organism evidence="3 4">
    <name type="scientific">Trypanosoma cruzi marinkellei</name>
    <dbReference type="NCBI Taxonomy" id="85056"/>
    <lineage>
        <taxon>Eukaryota</taxon>
        <taxon>Discoba</taxon>
        <taxon>Euglenozoa</taxon>
        <taxon>Kinetoplastea</taxon>
        <taxon>Metakinetoplastina</taxon>
        <taxon>Trypanosomatida</taxon>
        <taxon>Trypanosomatidae</taxon>
        <taxon>Trypanosoma</taxon>
        <taxon>Schizotrypanum</taxon>
    </lineage>
</organism>
<feature type="chain" id="PRO_5003861472" evidence="2">
    <location>
        <begin position="25"/>
        <end position="216"/>
    </location>
</feature>
<comment type="caution">
    <text evidence="3">The sequence shown here is derived from an EMBL/GenBank/DDBJ whole genome shotgun (WGS) entry which is preliminary data.</text>
</comment>
<accession>K2MQK7</accession>
<evidence type="ECO:0000313" key="4">
    <source>
        <dbReference type="Proteomes" id="UP000007350"/>
    </source>
</evidence>
<keyword evidence="2" id="KW-0732">Signal</keyword>
<proteinExistence type="predicted"/>
<evidence type="ECO:0000313" key="3">
    <source>
        <dbReference type="EMBL" id="EKF27934.1"/>
    </source>
</evidence>
<feature type="compositionally biased region" description="Gly residues" evidence="1">
    <location>
        <begin position="101"/>
        <end position="111"/>
    </location>
</feature>
<feature type="signal peptide" evidence="2">
    <location>
        <begin position="1"/>
        <end position="24"/>
    </location>
</feature>
<reference evidence="3 4" key="1">
    <citation type="journal article" date="2012" name="BMC Genomics">
        <title>Comparative genomic analysis of human infective Trypanosoma cruzi lineages with the bat-restricted subspecies T. cruzi marinkellei.</title>
        <authorList>
            <person name="Franzen O."/>
            <person name="Talavera-Lopez C."/>
            <person name="Ochaya S."/>
            <person name="Butler C.E."/>
            <person name="Messenger L.A."/>
            <person name="Lewis M.D."/>
            <person name="Llewellyn M.S."/>
            <person name="Marinkelle C.J."/>
            <person name="Tyler K.M."/>
            <person name="Miles M.A."/>
            <person name="Andersson B."/>
        </authorList>
    </citation>
    <scope>NUCLEOTIDE SEQUENCE [LARGE SCALE GENOMIC DNA]</scope>
    <source>
        <strain evidence="3 4">B7</strain>
    </source>
</reference>
<protein>
    <submittedName>
        <fullName evidence="3">Mucin TcMUCII, putative</fullName>
    </submittedName>
</protein>
<dbReference type="Proteomes" id="UP000007350">
    <property type="component" value="Unassembled WGS sequence"/>
</dbReference>
<feature type="compositionally biased region" description="Polar residues" evidence="1">
    <location>
        <begin position="147"/>
        <end position="190"/>
    </location>
</feature>
<dbReference type="EMBL" id="AHKC01017081">
    <property type="protein sequence ID" value="EKF27934.1"/>
    <property type="molecule type" value="Genomic_DNA"/>
</dbReference>
<keyword evidence="4" id="KW-1185">Reference proteome</keyword>